<dbReference type="GO" id="GO:0003677">
    <property type="term" value="F:DNA binding"/>
    <property type="evidence" value="ECO:0007669"/>
    <property type="project" value="UniProtKB-UniRule"/>
</dbReference>
<evidence type="ECO:0000256" key="3">
    <source>
        <dbReference type="ARBA" id="ARBA00023306"/>
    </source>
</evidence>
<dbReference type="InterPro" id="IPR003802">
    <property type="entry name" value="Sporulation_regulator_WhiA"/>
</dbReference>
<dbReference type="InterPro" id="IPR027434">
    <property type="entry name" value="Homing_endonucl"/>
</dbReference>
<evidence type="ECO:0000259" key="5">
    <source>
        <dbReference type="Pfam" id="PF02650"/>
    </source>
</evidence>
<keyword evidence="3 4" id="KW-0131">Cell cycle</keyword>
<name>A0A1G6CAK1_EUBOX</name>
<keyword evidence="2 4" id="KW-0238">DNA-binding</keyword>
<keyword evidence="9" id="KW-1185">Reference proteome</keyword>
<accession>A0A1G6CAK1</accession>
<dbReference type="PANTHER" id="PTHR37307:SF1">
    <property type="entry name" value="CELL DIVISION PROTEIN WHIA-RELATED"/>
    <property type="match status" value="1"/>
</dbReference>
<dbReference type="AlphaFoldDB" id="A0A1G6CAK1"/>
<keyword evidence="1 4" id="KW-0132">Cell division</keyword>
<dbReference type="RefSeq" id="WP_090174431.1">
    <property type="nucleotide sequence ID" value="NZ_FMXR01000017.1"/>
</dbReference>
<dbReference type="OrthoDB" id="401278at2"/>
<evidence type="ECO:0000259" key="6">
    <source>
        <dbReference type="Pfam" id="PF10298"/>
    </source>
</evidence>
<dbReference type="Pfam" id="PF10298">
    <property type="entry name" value="WhiA_N"/>
    <property type="match status" value="1"/>
</dbReference>
<organism evidence="8 9">
    <name type="scientific">Eubacterium oxidoreducens</name>
    <dbReference type="NCBI Taxonomy" id="1732"/>
    <lineage>
        <taxon>Bacteria</taxon>
        <taxon>Bacillati</taxon>
        <taxon>Bacillota</taxon>
        <taxon>Clostridia</taxon>
        <taxon>Eubacteriales</taxon>
        <taxon>Eubacteriaceae</taxon>
        <taxon>Eubacterium</taxon>
    </lineage>
</organism>
<evidence type="ECO:0000256" key="4">
    <source>
        <dbReference type="HAMAP-Rule" id="MF_01420"/>
    </source>
</evidence>
<feature type="domain" description="WhiA LAGLIDADG-like" evidence="7">
    <location>
        <begin position="130"/>
        <end position="221"/>
    </location>
</feature>
<evidence type="ECO:0000256" key="2">
    <source>
        <dbReference type="ARBA" id="ARBA00023125"/>
    </source>
</evidence>
<dbReference type="NCBIfam" id="TIGR00647">
    <property type="entry name" value="DNA_bind_WhiA"/>
    <property type="match status" value="1"/>
</dbReference>
<dbReference type="Gene3D" id="3.10.28.10">
    <property type="entry name" value="Homing endonucleases"/>
    <property type="match status" value="1"/>
</dbReference>
<comment type="function">
    <text evidence="4">Involved in cell division and chromosome segregation.</text>
</comment>
<dbReference type="InterPro" id="IPR039518">
    <property type="entry name" value="WhiA_LAGLIDADG_dom"/>
</dbReference>
<evidence type="ECO:0000313" key="8">
    <source>
        <dbReference type="EMBL" id="SDB29919.1"/>
    </source>
</evidence>
<evidence type="ECO:0000313" key="9">
    <source>
        <dbReference type="Proteomes" id="UP000199228"/>
    </source>
</evidence>
<comment type="similarity">
    <text evidence="4">Belongs to the WhiA family.</text>
</comment>
<dbReference type="InterPro" id="IPR023054">
    <property type="entry name" value="Sporulation_regulator_WhiA_C"/>
</dbReference>
<feature type="domain" description="Sporulation regulator WhiA C-terminal" evidence="5">
    <location>
        <begin position="224"/>
        <end position="307"/>
    </location>
</feature>
<dbReference type="Pfam" id="PF02650">
    <property type="entry name" value="HTH_WhiA"/>
    <property type="match status" value="1"/>
</dbReference>
<gene>
    <name evidence="4" type="primary">whiA</name>
    <name evidence="8" type="ORF">SAMN02910417_02231</name>
</gene>
<proteinExistence type="inferred from homology"/>
<dbReference type="PANTHER" id="PTHR37307">
    <property type="entry name" value="CELL DIVISION PROTEIN WHIA-RELATED"/>
    <property type="match status" value="1"/>
</dbReference>
<protein>
    <recommendedName>
        <fullName evidence="4">Probable cell division protein WhiA</fullName>
    </recommendedName>
</protein>
<dbReference type="GO" id="GO:0043937">
    <property type="term" value="P:regulation of sporulation"/>
    <property type="evidence" value="ECO:0007669"/>
    <property type="project" value="InterPro"/>
</dbReference>
<reference evidence="8 9" key="1">
    <citation type="submission" date="2016-10" db="EMBL/GenBank/DDBJ databases">
        <authorList>
            <person name="de Groot N.N."/>
        </authorList>
    </citation>
    <scope>NUCLEOTIDE SEQUENCE [LARGE SCALE GENOMIC DNA]</scope>
    <source>
        <strain evidence="8 9">DSM 3217</strain>
    </source>
</reference>
<evidence type="ECO:0000256" key="1">
    <source>
        <dbReference type="ARBA" id="ARBA00022618"/>
    </source>
</evidence>
<feature type="domain" description="Sporulation transcription regulator WhiA N-terminal" evidence="6">
    <location>
        <begin position="19"/>
        <end position="100"/>
    </location>
</feature>
<dbReference type="EMBL" id="FMXR01000017">
    <property type="protein sequence ID" value="SDB29919.1"/>
    <property type="molecule type" value="Genomic_DNA"/>
</dbReference>
<evidence type="ECO:0000259" key="7">
    <source>
        <dbReference type="Pfam" id="PF14527"/>
    </source>
</evidence>
<dbReference type="Pfam" id="PF14527">
    <property type="entry name" value="LAGLIDADG_WhiA"/>
    <property type="match status" value="1"/>
</dbReference>
<dbReference type="HAMAP" id="MF_01420">
    <property type="entry name" value="HTH_type_WhiA"/>
    <property type="match status" value="1"/>
</dbReference>
<dbReference type="GO" id="GO:0051301">
    <property type="term" value="P:cell division"/>
    <property type="evidence" value="ECO:0007669"/>
    <property type="project" value="UniProtKB-UniRule"/>
</dbReference>
<dbReference type="STRING" id="1732.SAMN02910417_02231"/>
<dbReference type="Proteomes" id="UP000199228">
    <property type="component" value="Unassembled WGS sequence"/>
</dbReference>
<dbReference type="SUPFAM" id="SSF55608">
    <property type="entry name" value="Homing endonucleases"/>
    <property type="match status" value="1"/>
</dbReference>
<sequence length="314" mass="35484">MSFSGNVKEELVRQTAKSRHCQIAELAAVVEFLGKICVDDGEERIVLTTENTGVARKFITLIKQLFSYEVQLKVITGSQVKSRSYRVTIEGKERTQMVLKAIKKLDDKGQMRNTSQLVEGLLVQQTCCKRAFIRGAFLAAGSMSNPERAYHLEIVVATRQKAQQLMELINGFEMDAKIVQRKNHYVVYLKEGAQIVDLLNVMEAHKALMDLENVRIVKNMRNNVNRQVNCETANINKTVNAALRQLEDIKYVEEQIGLSALPKNLQEIAQLRLEHPQSSLLELGQMLNPPVGKSGVNHRLRKISEMAQNLRGDN</sequence>
<dbReference type="InterPro" id="IPR018478">
    <property type="entry name" value="Sporu_reg_WhiA_N_dom"/>
</dbReference>